<dbReference type="AlphaFoldDB" id="A0A2S8GHW1"/>
<protein>
    <recommendedName>
        <fullName evidence="4">O-antigen ligase domain-containing protein</fullName>
    </recommendedName>
</protein>
<evidence type="ECO:0000256" key="1">
    <source>
        <dbReference type="SAM" id="Phobius"/>
    </source>
</evidence>
<evidence type="ECO:0000313" key="2">
    <source>
        <dbReference type="EMBL" id="PQO43901.1"/>
    </source>
</evidence>
<feature type="transmembrane region" description="Helical" evidence="1">
    <location>
        <begin position="40"/>
        <end position="60"/>
    </location>
</feature>
<feature type="transmembrane region" description="Helical" evidence="1">
    <location>
        <begin position="127"/>
        <end position="145"/>
    </location>
</feature>
<feature type="transmembrane region" description="Helical" evidence="1">
    <location>
        <begin position="177"/>
        <end position="196"/>
    </location>
</feature>
<comment type="caution">
    <text evidence="2">The sequence shown here is derived from an EMBL/GenBank/DDBJ whole genome shotgun (WGS) entry which is preliminary data.</text>
</comment>
<feature type="transmembrane region" description="Helical" evidence="1">
    <location>
        <begin position="359"/>
        <end position="380"/>
    </location>
</feature>
<evidence type="ECO:0000313" key="3">
    <source>
        <dbReference type="Proteomes" id="UP000237819"/>
    </source>
</evidence>
<name>A0A2S8GHW1_9BACT</name>
<organism evidence="2 3">
    <name type="scientific">Blastopirellula marina</name>
    <dbReference type="NCBI Taxonomy" id="124"/>
    <lineage>
        <taxon>Bacteria</taxon>
        <taxon>Pseudomonadati</taxon>
        <taxon>Planctomycetota</taxon>
        <taxon>Planctomycetia</taxon>
        <taxon>Pirellulales</taxon>
        <taxon>Pirellulaceae</taxon>
        <taxon>Blastopirellula</taxon>
    </lineage>
</organism>
<accession>A0A2S8GHW1</accession>
<gene>
    <name evidence="2" type="ORF">C5Y93_22205</name>
</gene>
<keyword evidence="1" id="KW-0472">Membrane</keyword>
<keyword evidence="1" id="KW-1133">Transmembrane helix</keyword>
<dbReference type="Proteomes" id="UP000237819">
    <property type="component" value="Unassembled WGS sequence"/>
</dbReference>
<proteinExistence type="predicted"/>
<feature type="transmembrane region" description="Helical" evidence="1">
    <location>
        <begin position="324"/>
        <end position="347"/>
    </location>
</feature>
<dbReference type="EMBL" id="PUHZ01000022">
    <property type="protein sequence ID" value="PQO43901.1"/>
    <property type="molecule type" value="Genomic_DNA"/>
</dbReference>
<feature type="transmembrane region" description="Helical" evidence="1">
    <location>
        <begin position="98"/>
        <end position="115"/>
    </location>
</feature>
<feature type="transmembrane region" description="Helical" evidence="1">
    <location>
        <begin position="208"/>
        <end position="238"/>
    </location>
</feature>
<reference evidence="2 3" key="1">
    <citation type="submission" date="2018-02" db="EMBL/GenBank/DDBJ databases">
        <title>Comparative genomes isolates from brazilian mangrove.</title>
        <authorList>
            <person name="Araujo J.E."/>
            <person name="Taketani R.G."/>
            <person name="Silva M.C.P."/>
            <person name="Loureco M.V."/>
            <person name="Andreote F.D."/>
        </authorList>
    </citation>
    <scope>NUCLEOTIDE SEQUENCE [LARGE SCALE GENOMIC DNA]</scope>
    <source>
        <strain evidence="2 3">Nap-Phe MGV</strain>
    </source>
</reference>
<keyword evidence="1" id="KW-0812">Transmembrane</keyword>
<feature type="transmembrane region" description="Helical" evidence="1">
    <location>
        <begin position="250"/>
        <end position="273"/>
    </location>
</feature>
<feature type="transmembrane region" description="Helical" evidence="1">
    <location>
        <begin position="72"/>
        <end position="92"/>
    </location>
</feature>
<sequence length="424" mass="46773">MLVLLICGVLLLTVQRKYAVLPLLALVCFISGRQCLAIAGVNFYFLRVLVLFFGAARVLMKGELRQFQFCALDRWILAYGAVYWLTGAVNWGFSLAEIKMRSGFLVEIVGLYFLLRVLIRTPEDASTTIRSMALLSIPLFLFFIIENRTGRNLFAIFGGVPEITMIREGRLRCQGAFGHPILAGTVWASFFPLVVCEVVRRGWSRLSSLLSMISIVGIVILSASSTPVLGVVVGGVLLSMYSLRKFTRGVIALLGVLIVVLHFSMTSPVWSLIGRINVTAGNSGYHRYLLVDGFINHWGEWWLLGSTVGASHWGHFTHDTANQYVAVGLQGGIVALFIFFAIIVSSLLSTERICRSDPWLGWCIGVSIVVHCVCFLGISIWGQMHFAWAFPLALAGSLQHAVATTQRRQEQVVAVRTAPVEAIS</sequence>
<evidence type="ECO:0008006" key="4">
    <source>
        <dbReference type="Google" id="ProtNLM"/>
    </source>
</evidence>